<dbReference type="PANTHER" id="PTHR47510">
    <property type="entry name" value="REVERSE TRANSCRIPTASE DOMAIN-CONTAINING PROTEIN"/>
    <property type="match status" value="1"/>
</dbReference>
<dbReference type="Proteomes" id="UP000762676">
    <property type="component" value="Unassembled WGS sequence"/>
</dbReference>
<evidence type="ECO:0008006" key="3">
    <source>
        <dbReference type="Google" id="ProtNLM"/>
    </source>
</evidence>
<protein>
    <recommendedName>
        <fullName evidence="3">Myb-like domain-containing protein</fullName>
    </recommendedName>
</protein>
<dbReference type="PANTHER" id="PTHR47510:SF3">
    <property type="entry name" value="ENDO_EXONUCLEASE_PHOSPHATASE DOMAIN-CONTAINING PROTEIN"/>
    <property type="match status" value="1"/>
</dbReference>
<organism evidence="1 2">
    <name type="scientific">Elysia marginata</name>
    <dbReference type="NCBI Taxonomy" id="1093978"/>
    <lineage>
        <taxon>Eukaryota</taxon>
        <taxon>Metazoa</taxon>
        <taxon>Spiralia</taxon>
        <taxon>Lophotrochozoa</taxon>
        <taxon>Mollusca</taxon>
        <taxon>Gastropoda</taxon>
        <taxon>Heterobranchia</taxon>
        <taxon>Euthyneura</taxon>
        <taxon>Panpulmonata</taxon>
        <taxon>Sacoglossa</taxon>
        <taxon>Placobranchoidea</taxon>
        <taxon>Plakobranchidae</taxon>
        <taxon>Elysia</taxon>
    </lineage>
</organism>
<evidence type="ECO:0000313" key="1">
    <source>
        <dbReference type="EMBL" id="GFS16460.1"/>
    </source>
</evidence>
<evidence type="ECO:0000313" key="2">
    <source>
        <dbReference type="Proteomes" id="UP000762676"/>
    </source>
</evidence>
<dbReference type="AlphaFoldDB" id="A0AAV4J3J8"/>
<accession>A0AAV4J3J8</accession>
<gene>
    <name evidence="1" type="ORF">ElyMa_001473900</name>
</gene>
<dbReference type="EMBL" id="BMAT01002897">
    <property type="protein sequence ID" value="GFS16460.1"/>
    <property type="molecule type" value="Genomic_DNA"/>
</dbReference>
<proteinExistence type="predicted"/>
<sequence>MKIILGDFNHCSLDSALPHYHQYVSCPTRGDRTLDLCYCNIPDAYKCVPLAPLRDSDHNNVQLIPKYKPLLKRAKPAVKVVKKWTSDATLQLQECFEKTDWDVFINNCTDINELTDTISSYILFCEENIIKGETIKVYPNNKPWVTRELKEAIINKNNKFKENNIEVFKKINWKTKSKIKECKRKYKERMESYFESGNSKQTWEGMKKMTGYQSVKTSVNVENESEYVNDLNEFYVRFDCYDFKEEQISEEMTELRISEDEVQKSLLNINVNKSCGPDYINDLHRQCRVISDVRLSDAAPAGHKPGVPRRRLPWQAWDALKTSPKFGGGFQTKLRLVHRENNAVPTLCRICRHP</sequence>
<name>A0AAV4J3J8_9GAST</name>
<keyword evidence="2" id="KW-1185">Reference proteome</keyword>
<comment type="caution">
    <text evidence="1">The sequence shown here is derived from an EMBL/GenBank/DDBJ whole genome shotgun (WGS) entry which is preliminary data.</text>
</comment>
<reference evidence="1 2" key="1">
    <citation type="journal article" date="2021" name="Elife">
        <title>Chloroplast acquisition without the gene transfer in kleptoplastic sea slugs, Plakobranchus ocellatus.</title>
        <authorList>
            <person name="Maeda T."/>
            <person name="Takahashi S."/>
            <person name="Yoshida T."/>
            <person name="Shimamura S."/>
            <person name="Takaki Y."/>
            <person name="Nagai Y."/>
            <person name="Toyoda A."/>
            <person name="Suzuki Y."/>
            <person name="Arimoto A."/>
            <person name="Ishii H."/>
            <person name="Satoh N."/>
            <person name="Nishiyama T."/>
            <person name="Hasebe M."/>
            <person name="Maruyama T."/>
            <person name="Minagawa J."/>
            <person name="Obokata J."/>
            <person name="Shigenobu S."/>
        </authorList>
    </citation>
    <scope>NUCLEOTIDE SEQUENCE [LARGE SCALE GENOMIC DNA]</scope>
</reference>